<feature type="domain" description="Glycosyl transferase family 1" evidence="8">
    <location>
        <begin position="460"/>
        <end position="635"/>
    </location>
</feature>
<comment type="similarity">
    <text evidence="1">Belongs to the glycosyltransferase group 1 family. Glycosyltransferase 4 subfamily.</text>
</comment>
<evidence type="ECO:0000256" key="5">
    <source>
        <dbReference type="ARBA" id="ARBA00022679"/>
    </source>
</evidence>
<keyword evidence="3" id="KW-0313">Glucose metabolism</keyword>
<dbReference type="EMBL" id="KL198063">
    <property type="protein sequence ID" value="KDQ10856.1"/>
    <property type="molecule type" value="Genomic_DNA"/>
</dbReference>
<dbReference type="HOGENOM" id="CLU_011001_2_0_1"/>
<evidence type="ECO:0000256" key="7">
    <source>
        <dbReference type="SAM" id="MobiDB-lite"/>
    </source>
</evidence>
<dbReference type="STRING" id="930990.A0A067MH43"/>
<evidence type="ECO:0000256" key="4">
    <source>
        <dbReference type="ARBA" id="ARBA00022676"/>
    </source>
</evidence>
<comment type="subunit">
    <text evidence="2">Homodimer.</text>
</comment>
<evidence type="ECO:0000313" key="11">
    <source>
        <dbReference type="Proteomes" id="UP000027195"/>
    </source>
</evidence>
<proteinExistence type="inferred from homology"/>
<dbReference type="SUPFAM" id="SSF53756">
    <property type="entry name" value="UDP-Glycosyltransferase/glycogen phosphorylase"/>
    <property type="match status" value="1"/>
</dbReference>
<keyword evidence="4" id="KW-0328">Glycosyltransferase</keyword>
<keyword evidence="11" id="KW-1185">Reference proteome</keyword>
<organism evidence="10 11">
    <name type="scientific">Botryobasidium botryosum (strain FD-172 SS1)</name>
    <dbReference type="NCBI Taxonomy" id="930990"/>
    <lineage>
        <taxon>Eukaryota</taxon>
        <taxon>Fungi</taxon>
        <taxon>Dikarya</taxon>
        <taxon>Basidiomycota</taxon>
        <taxon>Agaricomycotina</taxon>
        <taxon>Agaricomycetes</taxon>
        <taxon>Cantharellales</taxon>
        <taxon>Botryobasidiaceae</taxon>
        <taxon>Botryobasidium</taxon>
    </lineage>
</organism>
<dbReference type="InterPro" id="IPR001296">
    <property type="entry name" value="Glyco_trans_1"/>
</dbReference>
<dbReference type="Pfam" id="PF00534">
    <property type="entry name" value="Glycos_transf_1"/>
    <property type="match status" value="1"/>
</dbReference>
<evidence type="ECO:0000259" key="9">
    <source>
        <dbReference type="Pfam" id="PF21269"/>
    </source>
</evidence>
<dbReference type="GO" id="GO:0006006">
    <property type="term" value="P:glucose metabolic process"/>
    <property type="evidence" value="ECO:0007669"/>
    <property type="project" value="UniProtKB-KW"/>
</dbReference>
<feature type="domain" description="Trehalose synthase N-terminal" evidence="9">
    <location>
        <begin position="243"/>
        <end position="405"/>
    </location>
</feature>
<reference evidence="11" key="1">
    <citation type="journal article" date="2014" name="Proc. Natl. Acad. Sci. U.S.A.">
        <title>Extensive sampling of basidiomycete genomes demonstrates inadequacy of the white-rot/brown-rot paradigm for wood decay fungi.</title>
        <authorList>
            <person name="Riley R."/>
            <person name="Salamov A.A."/>
            <person name="Brown D.W."/>
            <person name="Nagy L.G."/>
            <person name="Floudas D."/>
            <person name="Held B.W."/>
            <person name="Levasseur A."/>
            <person name="Lombard V."/>
            <person name="Morin E."/>
            <person name="Otillar R."/>
            <person name="Lindquist E.A."/>
            <person name="Sun H."/>
            <person name="LaButti K.M."/>
            <person name="Schmutz J."/>
            <person name="Jabbour D."/>
            <person name="Luo H."/>
            <person name="Baker S.E."/>
            <person name="Pisabarro A.G."/>
            <person name="Walton J.D."/>
            <person name="Blanchette R.A."/>
            <person name="Henrissat B."/>
            <person name="Martin F."/>
            <person name="Cullen D."/>
            <person name="Hibbett D.S."/>
            <person name="Grigoriev I.V."/>
        </authorList>
    </citation>
    <scope>NUCLEOTIDE SEQUENCE [LARGE SCALE GENOMIC DNA]</scope>
    <source>
        <strain evidence="11">FD-172 SS1</strain>
    </source>
</reference>
<protein>
    <submittedName>
        <fullName evidence="10">Glycosyltransferase family 4 protein</fullName>
    </submittedName>
</protein>
<evidence type="ECO:0000256" key="1">
    <source>
        <dbReference type="ARBA" id="ARBA00009481"/>
    </source>
</evidence>
<dbReference type="PANTHER" id="PTHR47779:SF1">
    <property type="entry name" value="SYNTHASE (CCG-9), PUTATIVE (AFU_ORTHOLOGUE AFUA_3G12100)-RELATED"/>
    <property type="match status" value="1"/>
</dbReference>
<evidence type="ECO:0000259" key="8">
    <source>
        <dbReference type="Pfam" id="PF00534"/>
    </source>
</evidence>
<dbReference type="AlphaFoldDB" id="A0A067MH43"/>
<accession>A0A067MH43</accession>
<keyword evidence="5 10" id="KW-0808">Transferase</keyword>
<evidence type="ECO:0000256" key="3">
    <source>
        <dbReference type="ARBA" id="ARBA00022526"/>
    </source>
</evidence>
<dbReference type="Proteomes" id="UP000027195">
    <property type="component" value="Unassembled WGS sequence"/>
</dbReference>
<keyword evidence="6" id="KW-0119">Carbohydrate metabolism</keyword>
<dbReference type="PANTHER" id="PTHR47779">
    <property type="entry name" value="SYNTHASE (CCG-9), PUTATIVE (AFU_ORTHOLOGUE AFUA_3G12100)-RELATED"/>
    <property type="match status" value="1"/>
</dbReference>
<dbReference type="GO" id="GO:0016757">
    <property type="term" value="F:glycosyltransferase activity"/>
    <property type="evidence" value="ECO:0007669"/>
    <property type="project" value="UniProtKB-KW"/>
</dbReference>
<evidence type="ECO:0000256" key="6">
    <source>
        <dbReference type="ARBA" id="ARBA00023277"/>
    </source>
</evidence>
<dbReference type="OrthoDB" id="937291at2759"/>
<evidence type="ECO:0000313" key="10">
    <source>
        <dbReference type="EMBL" id="KDQ10856.1"/>
    </source>
</evidence>
<feature type="region of interest" description="Disordered" evidence="7">
    <location>
        <begin position="681"/>
        <end position="700"/>
    </location>
</feature>
<dbReference type="Gene3D" id="3.40.50.2000">
    <property type="entry name" value="Glycogen Phosphorylase B"/>
    <property type="match status" value="2"/>
</dbReference>
<gene>
    <name evidence="10" type="ORF">BOTBODRAFT_115193</name>
</gene>
<dbReference type="InterPro" id="IPR049438">
    <property type="entry name" value="TreT_GT1"/>
</dbReference>
<dbReference type="InterPro" id="IPR052078">
    <property type="entry name" value="Trehalose_Metab_GTase"/>
</dbReference>
<evidence type="ECO:0000256" key="2">
    <source>
        <dbReference type="ARBA" id="ARBA00011738"/>
    </source>
</evidence>
<sequence>MSTSRRRLSEFASKASSEFKRRLSVTSQDEEGVPRAGWASLIPMYAGLSAQPLSDGSGVEVGLSIHDGSYPVDFSVQILYFANNPDHSVSELLEEHIVQQLIEFSEDHLFKFIGTGVTEQLTELAPGLCTRLWKELDMVPIVFKIRSTMGREGQAADPAHSQPRPADEQADSAARKCVMYFGPSHIPRLSIGFRNVVEVDAAGKIHLIDGLEEYKNSVRAPTWNVLTKYAKALSDKGTKIAFFSSTPQGGGVALMRHAMIRLLRNLGVDAAWYVPKPSPAVFRTTKNNHNILQGVAEPSLRLTLDRQEEFTKWITYNAKRYWLSEGGPLAKGGIDVCFIDDPQMPGLIPLIRAARPELPIVYRSHIEVRSDLIHKEGSPQAEVWKYLWDRIQLCDVFISHPVNKFVPDSVPIEKVGLMGAATDWLDGLSKPLREWDLEYYMRLFRTQCNEVNMNPLAWPSRPYIVQIARFDPAKGIPVVIESYCKLRKKLERANIPASRIPQLLLCGHGAIDDPDASIIYDDTMMKLQQRPFAQYAHDIVVMRIGPSDQMLNALLTNARCCLQLSSREGFEVKVSEAIHHGKPIVATRAGGIPLQVQHGKNGFLVDVGDSDAVARHLYDLWVDDDLFKRVSEYAKVSVSDEVSTQGNLASWLYMATKLAAGETLKPNGRFINDLMREEAGEPYLDDEPRIPRGGIEVQAK</sequence>
<dbReference type="Pfam" id="PF21269">
    <property type="entry name" value="TreT_GT1"/>
    <property type="match status" value="1"/>
</dbReference>
<name>A0A067MH43_BOTB1</name>
<dbReference type="InParanoid" id="A0A067MH43"/>